<feature type="compositionally biased region" description="Basic and acidic residues" evidence="1">
    <location>
        <begin position="47"/>
        <end position="73"/>
    </location>
</feature>
<evidence type="ECO:0000313" key="2">
    <source>
        <dbReference type="EMBL" id="KAJ0216724.1"/>
    </source>
</evidence>
<comment type="caution">
    <text evidence="2">The sequence shown here is derived from an EMBL/GenBank/DDBJ whole genome shotgun (WGS) entry which is preliminary data.</text>
</comment>
<dbReference type="EMBL" id="NBSK02000003">
    <property type="protein sequence ID" value="KAJ0216724.1"/>
    <property type="molecule type" value="Genomic_DNA"/>
</dbReference>
<reference evidence="2 3" key="1">
    <citation type="journal article" date="2017" name="Nat. Commun.">
        <title>Genome assembly with in vitro proximity ligation data and whole-genome triplication in lettuce.</title>
        <authorList>
            <person name="Reyes-Chin-Wo S."/>
            <person name="Wang Z."/>
            <person name="Yang X."/>
            <person name="Kozik A."/>
            <person name="Arikit S."/>
            <person name="Song C."/>
            <person name="Xia L."/>
            <person name="Froenicke L."/>
            <person name="Lavelle D.O."/>
            <person name="Truco M.J."/>
            <person name="Xia R."/>
            <person name="Zhu S."/>
            <person name="Xu C."/>
            <person name="Xu H."/>
            <person name="Xu X."/>
            <person name="Cox K."/>
            <person name="Korf I."/>
            <person name="Meyers B.C."/>
            <person name="Michelmore R.W."/>
        </authorList>
    </citation>
    <scope>NUCLEOTIDE SEQUENCE [LARGE SCALE GENOMIC DNA]</scope>
    <source>
        <strain evidence="3">cv. Salinas</strain>
        <tissue evidence="2">Seedlings</tissue>
    </source>
</reference>
<protein>
    <submittedName>
        <fullName evidence="2">Uncharacterized protein</fullName>
    </submittedName>
</protein>
<feature type="region of interest" description="Disordered" evidence="1">
    <location>
        <begin position="47"/>
        <end position="79"/>
    </location>
</feature>
<proteinExistence type="predicted"/>
<gene>
    <name evidence="2" type="ORF">LSAT_V11C300126610</name>
</gene>
<feature type="region of interest" description="Disordered" evidence="1">
    <location>
        <begin position="1"/>
        <end position="23"/>
    </location>
</feature>
<dbReference type="Proteomes" id="UP000235145">
    <property type="component" value="Unassembled WGS sequence"/>
</dbReference>
<accession>A0A9R1XP31</accession>
<evidence type="ECO:0000313" key="3">
    <source>
        <dbReference type="Proteomes" id="UP000235145"/>
    </source>
</evidence>
<sequence>MDANEQSVDDEVHEGEDNAVNMENVADDFHKGNENVDMRDFEIVDGIKYEGKADTEQESDERSDKSDESHDNEFSLDEDNIISDVEVDMRDFYMNIDLEAEILEKGVTKIRDNENEEDPEEWDVINNDQCNSMDEGFDRERKRRLVLKELGKETRCSQGEIQQITFRYEKNINLKRS</sequence>
<organism evidence="2 3">
    <name type="scientific">Lactuca sativa</name>
    <name type="common">Garden lettuce</name>
    <dbReference type="NCBI Taxonomy" id="4236"/>
    <lineage>
        <taxon>Eukaryota</taxon>
        <taxon>Viridiplantae</taxon>
        <taxon>Streptophyta</taxon>
        <taxon>Embryophyta</taxon>
        <taxon>Tracheophyta</taxon>
        <taxon>Spermatophyta</taxon>
        <taxon>Magnoliopsida</taxon>
        <taxon>eudicotyledons</taxon>
        <taxon>Gunneridae</taxon>
        <taxon>Pentapetalae</taxon>
        <taxon>asterids</taxon>
        <taxon>campanulids</taxon>
        <taxon>Asterales</taxon>
        <taxon>Asteraceae</taxon>
        <taxon>Cichorioideae</taxon>
        <taxon>Cichorieae</taxon>
        <taxon>Lactucinae</taxon>
        <taxon>Lactuca</taxon>
    </lineage>
</organism>
<keyword evidence="3" id="KW-1185">Reference proteome</keyword>
<name>A0A9R1XP31_LACSA</name>
<dbReference type="AlphaFoldDB" id="A0A9R1XP31"/>
<evidence type="ECO:0000256" key="1">
    <source>
        <dbReference type="SAM" id="MobiDB-lite"/>
    </source>
</evidence>